<name>A0AAV9AGK2_ACOGR</name>
<feature type="domain" description="RING-type" evidence="2">
    <location>
        <begin position="93"/>
        <end position="135"/>
    </location>
</feature>
<dbReference type="EMBL" id="JAUJYN010000009">
    <property type="protein sequence ID" value="KAK1263269.1"/>
    <property type="molecule type" value="Genomic_DNA"/>
</dbReference>
<dbReference type="Proteomes" id="UP001179952">
    <property type="component" value="Unassembled WGS sequence"/>
</dbReference>
<dbReference type="SUPFAM" id="SSF57850">
    <property type="entry name" value="RING/U-box"/>
    <property type="match status" value="1"/>
</dbReference>
<dbReference type="SMART" id="SM00184">
    <property type="entry name" value="RING"/>
    <property type="match status" value="1"/>
</dbReference>
<evidence type="ECO:0000259" key="2">
    <source>
        <dbReference type="PROSITE" id="PS50089"/>
    </source>
</evidence>
<dbReference type="PANTHER" id="PTHR22765:SF421">
    <property type="entry name" value="RING-TYPE DOMAIN-CONTAINING PROTEIN"/>
    <property type="match status" value="1"/>
</dbReference>
<dbReference type="GO" id="GO:0061630">
    <property type="term" value="F:ubiquitin protein ligase activity"/>
    <property type="evidence" value="ECO:0007669"/>
    <property type="project" value="TreeGrafter"/>
</dbReference>
<sequence>MEQSPSDLESQVTNLIDNTICDFDDHGFRRFVRPISDFILYHVSTLGPEHLELNINVELHNIITHWFDFDDFYDKLGVETVRYEYSSMDGVVCAVCLQDFGVEEEEIRRTSCGHLYHGECIFRWFEKNSTCPICRFDMIDPVLGR</sequence>
<keyword evidence="1" id="KW-0863">Zinc-finger</keyword>
<dbReference type="AlphaFoldDB" id="A0AAV9AGK2"/>
<protein>
    <submittedName>
        <fullName evidence="3">RING-H2 finger protein ATL50</fullName>
    </submittedName>
</protein>
<organism evidence="3 4">
    <name type="scientific">Acorus gramineus</name>
    <name type="common">Dwarf sweet flag</name>
    <dbReference type="NCBI Taxonomy" id="55184"/>
    <lineage>
        <taxon>Eukaryota</taxon>
        <taxon>Viridiplantae</taxon>
        <taxon>Streptophyta</taxon>
        <taxon>Embryophyta</taxon>
        <taxon>Tracheophyta</taxon>
        <taxon>Spermatophyta</taxon>
        <taxon>Magnoliopsida</taxon>
        <taxon>Liliopsida</taxon>
        <taxon>Acoraceae</taxon>
        <taxon>Acorus</taxon>
    </lineage>
</organism>
<keyword evidence="1" id="KW-0479">Metal-binding</keyword>
<dbReference type="InterPro" id="IPR001841">
    <property type="entry name" value="Znf_RING"/>
</dbReference>
<reference evidence="3" key="2">
    <citation type="submission" date="2023-06" db="EMBL/GenBank/DDBJ databases">
        <authorList>
            <person name="Ma L."/>
            <person name="Liu K.-W."/>
            <person name="Li Z."/>
            <person name="Hsiao Y.-Y."/>
            <person name="Qi Y."/>
            <person name="Fu T."/>
            <person name="Tang G."/>
            <person name="Zhang D."/>
            <person name="Sun W.-H."/>
            <person name="Liu D.-K."/>
            <person name="Li Y."/>
            <person name="Chen G.-Z."/>
            <person name="Liu X.-D."/>
            <person name="Liao X.-Y."/>
            <person name="Jiang Y.-T."/>
            <person name="Yu X."/>
            <person name="Hao Y."/>
            <person name="Huang J."/>
            <person name="Zhao X.-W."/>
            <person name="Ke S."/>
            <person name="Chen Y.-Y."/>
            <person name="Wu W.-L."/>
            <person name="Hsu J.-L."/>
            <person name="Lin Y.-F."/>
            <person name="Huang M.-D."/>
            <person name="Li C.-Y."/>
            <person name="Huang L."/>
            <person name="Wang Z.-W."/>
            <person name="Zhao X."/>
            <person name="Zhong W.-Y."/>
            <person name="Peng D.-H."/>
            <person name="Ahmad S."/>
            <person name="Lan S."/>
            <person name="Zhang J.-S."/>
            <person name="Tsai W.-C."/>
            <person name="Van De Peer Y."/>
            <person name="Liu Z.-J."/>
        </authorList>
    </citation>
    <scope>NUCLEOTIDE SEQUENCE</scope>
    <source>
        <strain evidence="3">SCP</strain>
        <tissue evidence="3">Leaves</tissue>
    </source>
</reference>
<dbReference type="InterPro" id="IPR013083">
    <property type="entry name" value="Znf_RING/FYVE/PHD"/>
</dbReference>
<dbReference type="Pfam" id="PF13639">
    <property type="entry name" value="zf-RING_2"/>
    <property type="match status" value="1"/>
</dbReference>
<proteinExistence type="predicted"/>
<dbReference type="Gene3D" id="3.30.40.10">
    <property type="entry name" value="Zinc/RING finger domain, C3HC4 (zinc finger)"/>
    <property type="match status" value="1"/>
</dbReference>
<reference evidence="3" key="1">
    <citation type="journal article" date="2023" name="Nat. Commun.">
        <title>Diploid and tetraploid genomes of Acorus and the evolution of monocots.</title>
        <authorList>
            <person name="Ma L."/>
            <person name="Liu K.W."/>
            <person name="Li Z."/>
            <person name="Hsiao Y.Y."/>
            <person name="Qi Y."/>
            <person name="Fu T."/>
            <person name="Tang G.D."/>
            <person name="Zhang D."/>
            <person name="Sun W.H."/>
            <person name="Liu D.K."/>
            <person name="Li Y."/>
            <person name="Chen G.Z."/>
            <person name="Liu X.D."/>
            <person name="Liao X.Y."/>
            <person name="Jiang Y.T."/>
            <person name="Yu X."/>
            <person name="Hao Y."/>
            <person name="Huang J."/>
            <person name="Zhao X.W."/>
            <person name="Ke S."/>
            <person name="Chen Y.Y."/>
            <person name="Wu W.L."/>
            <person name="Hsu J.L."/>
            <person name="Lin Y.F."/>
            <person name="Huang M.D."/>
            <person name="Li C.Y."/>
            <person name="Huang L."/>
            <person name="Wang Z.W."/>
            <person name="Zhao X."/>
            <person name="Zhong W.Y."/>
            <person name="Peng D.H."/>
            <person name="Ahmad S."/>
            <person name="Lan S."/>
            <person name="Zhang J.S."/>
            <person name="Tsai W.C."/>
            <person name="Van de Peer Y."/>
            <person name="Liu Z.J."/>
        </authorList>
    </citation>
    <scope>NUCLEOTIDE SEQUENCE</scope>
    <source>
        <strain evidence="3">SCP</strain>
    </source>
</reference>
<evidence type="ECO:0000313" key="3">
    <source>
        <dbReference type="EMBL" id="KAK1263269.1"/>
    </source>
</evidence>
<keyword evidence="1" id="KW-0862">Zinc</keyword>
<dbReference type="InterPro" id="IPR051826">
    <property type="entry name" value="E3_ubiquitin-ligase_domain"/>
</dbReference>
<accession>A0AAV9AGK2</accession>
<dbReference type="GO" id="GO:0008270">
    <property type="term" value="F:zinc ion binding"/>
    <property type="evidence" value="ECO:0007669"/>
    <property type="project" value="UniProtKB-KW"/>
</dbReference>
<gene>
    <name evidence="3" type="ORF">QJS04_geneDACA013460</name>
</gene>
<evidence type="ECO:0000313" key="4">
    <source>
        <dbReference type="Proteomes" id="UP001179952"/>
    </source>
</evidence>
<dbReference type="GO" id="GO:0006511">
    <property type="term" value="P:ubiquitin-dependent protein catabolic process"/>
    <property type="evidence" value="ECO:0007669"/>
    <property type="project" value="TreeGrafter"/>
</dbReference>
<evidence type="ECO:0000256" key="1">
    <source>
        <dbReference type="PROSITE-ProRule" id="PRU00175"/>
    </source>
</evidence>
<dbReference type="PROSITE" id="PS50089">
    <property type="entry name" value="ZF_RING_2"/>
    <property type="match status" value="1"/>
</dbReference>
<keyword evidence="4" id="KW-1185">Reference proteome</keyword>
<comment type="caution">
    <text evidence="3">The sequence shown here is derived from an EMBL/GenBank/DDBJ whole genome shotgun (WGS) entry which is preliminary data.</text>
</comment>
<dbReference type="PANTHER" id="PTHR22765">
    <property type="entry name" value="RING FINGER AND PROTEASE ASSOCIATED DOMAIN-CONTAINING"/>
    <property type="match status" value="1"/>
</dbReference>